<protein>
    <submittedName>
        <fullName evidence="7">Aromatic ring-hydroxylating dioxygenase subunit alpha</fullName>
    </submittedName>
</protein>
<evidence type="ECO:0000259" key="6">
    <source>
        <dbReference type="PROSITE" id="PS51296"/>
    </source>
</evidence>
<dbReference type="CDD" id="cd03469">
    <property type="entry name" value="Rieske_RO_Alpha_N"/>
    <property type="match status" value="1"/>
</dbReference>
<dbReference type="InterPro" id="IPR036922">
    <property type="entry name" value="Rieske_2Fe-2S_sf"/>
</dbReference>
<evidence type="ECO:0000256" key="5">
    <source>
        <dbReference type="ARBA" id="ARBA00023014"/>
    </source>
</evidence>
<reference evidence="7 8" key="1">
    <citation type="submission" date="2020-08" db="EMBL/GenBank/DDBJ databases">
        <title>Cohnella phylogeny.</title>
        <authorList>
            <person name="Dunlap C."/>
        </authorList>
    </citation>
    <scope>NUCLEOTIDE SEQUENCE [LARGE SCALE GENOMIC DNA]</scope>
    <source>
        <strain evidence="7 8">DSM 25239</strain>
    </source>
</reference>
<keyword evidence="8" id="KW-1185">Reference proteome</keyword>
<keyword evidence="2" id="KW-0479">Metal-binding</keyword>
<evidence type="ECO:0000256" key="4">
    <source>
        <dbReference type="ARBA" id="ARBA00023004"/>
    </source>
</evidence>
<proteinExistence type="predicted"/>
<dbReference type="InterPro" id="IPR050584">
    <property type="entry name" value="Cholesterol_7-desaturase"/>
</dbReference>
<accession>A0A841TTF8</accession>
<dbReference type="PANTHER" id="PTHR21266:SF60">
    <property type="entry name" value="3-KETOSTEROID-9-ALPHA-MONOOXYGENASE, OXYGENASE COMPONENT"/>
    <property type="match status" value="1"/>
</dbReference>
<dbReference type="InterPro" id="IPR015881">
    <property type="entry name" value="ARHD_Rieske_2Fe_2S"/>
</dbReference>
<dbReference type="GO" id="GO:0016705">
    <property type="term" value="F:oxidoreductase activity, acting on paired donors, with incorporation or reduction of molecular oxygen"/>
    <property type="evidence" value="ECO:0007669"/>
    <property type="project" value="UniProtKB-ARBA"/>
</dbReference>
<evidence type="ECO:0000313" key="8">
    <source>
        <dbReference type="Proteomes" id="UP000553776"/>
    </source>
</evidence>
<dbReference type="GO" id="GO:0005506">
    <property type="term" value="F:iron ion binding"/>
    <property type="evidence" value="ECO:0007669"/>
    <property type="project" value="InterPro"/>
</dbReference>
<feature type="domain" description="Rieske" evidence="6">
    <location>
        <begin position="16"/>
        <end position="119"/>
    </location>
</feature>
<dbReference type="AlphaFoldDB" id="A0A841TTF8"/>
<dbReference type="RefSeq" id="WP_185135564.1">
    <property type="nucleotide sequence ID" value="NZ_BORM01000011.1"/>
</dbReference>
<keyword evidence="4" id="KW-0408">Iron</keyword>
<evidence type="ECO:0000313" key="7">
    <source>
        <dbReference type="EMBL" id="MBB6691576.1"/>
    </source>
</evidence>
<dbReference type="EMBL" id="JACJVR010000031">
    <property type="protein sequence ID" value="MBB6691576.1"/>
    <property type="molecule type" value="Genomic_DNA"/>
</dbReference>
<dbReference type="PROSITE" id="PS00570">
    <property type="entry name" value="RING_HYDROXYL_ALPHA"/>
    <property type="match status" value="1"/>
</dbReference>
<dbReference type="GO" id="GO:0051537">
    <property type="term" value="F:2 iron, 2 sulfur cluster binding"/>
    <property type="evidence" value="ECO:0007669"/>
    <property type="project" value="UniProtKB-KW"/>
</dbReference>
<dbReference type="SUPFAM" id="SSF55961">
    <property type="entry name" value="Bet v1-like"/>
    <property type="match status" value="1"/>
</dbReference>
<dbReference type="SUPFAM" id="SSF50022">
    <property type="entry name" value="ISP domain"/>
    <property type="match status" value="1"/>
</dbReference>
<sequence length="330" mass="36590">MNHSHPQLDPVLASDWIVAARAVDVAEKPLGVTLLGRRLVLFRTAEGVHAFSDLCVHRGAALSLGCIRDGRLVCPYHEWEYGADGACVKIPQLPAGQAIPLKAKAETFPCEERYGLVWVNLDGSRPSLPPYPEFDAGSGFRNVVWGPQEVAANPPRIVENFLDVGHLAFIHQGYLGVPDHAEIGDYRMLEDEDGPYSEEIAVFQPDPDGSGQAKHVYYTYKILRPLVVRFTKRDRENGNLMSIMLAVRPVAEGKSVAYGVLSFNYDTGTTDEEIVEFQDMIFAQDKPIVENQKPENLPLDLQAELSLRCDRVSIAYRQYLKKLGVALGTA</sequence>
<keyword evidence="5" id="KW-0411">Iron-sulfur</keyword>
<evidence type="ECO:0000256" key="3">
    <source>
        <dbReference type="ARBA" id="ARBA00023002"/>
    </source>
</evidence>
<dbReference type="Gene3D" id="3.90.380.10">
    <property type="entry name" value="Naphthalene 1,2-dioxygenase Alpha Subunit, Chain A, domain 1"/>
    <property type="match status" value="1"/>
</dbReference>
<dbReference type="InterPro" id="IPR044043">
    <property type="entry name" value="VanA_C_cat"/>
</dbReference>
<dbReference type="Pfam" id="PF19112">
    <property type="entry name" value="VanA_C"/>
    <property type="match status" value="1"/>
</dbReference>
<evidence type="ECO:0000256" key="2">
    <source>
        <dbReference type="ARBA" id="ARBA00022723"/>
    </source>
</evidence>
<keyword evidence="1" id="KW-0001">2Fe-2S</keyword>
<comment type="caution">
    <text evidence="7">The sequence shown here is derived from an EMBL/GenBank/DDBJ whole genome shotgun (WGS) entry which is preliminary data.</text>
</comment>
<dbReference type="Gene3D" id="2.102.10.10">
    <property type="entry name" value="Rieske [2Fe-2S] iron-sulphur domain"/>
    <property type="match status" value="1"/>
</dbReference>
<gene>
    <name evidence="7" type="ORF">H7B90_09210</name>
</gene>
<dbReference type="PANTHER" id="PTHR21266">
    <property type="entry name" value="IRON-SULFUR DOMAIN CONTAINING PROTEIN"/>
    <property type="match status" value="1"/>
</dbReference>
<dbReference type="Pfam" id="PF00355">
    <property type="entry name" value="Rieske"/>
    <property type="match status" value="1"/>
</dbReference>
<dbReference type="GO" id="GO:0051213">
    <property type="term" value="F:dioxygenase activity"/>
    <property type="evidence" value="ECO:0007669"/>
    <property type="project" value="UniProtKB-KW"/>
</dbReference>
<keyword evidence="3" id="KW-0560">Oxidoreductase</keyword>
<organism evidence="7 8">
    <name type="scientific">Cohnella xylanilytica</name>
    <dbReference type="NCBI Taxonomy" id="557555"/>
    <lineage>
        <taxon>Bacteria</taxon>
        <taxon>Bacillati</taxon>
        <taxon>Bacillota</taxon>
        <taxon>Bacilli</taxon>
        <taxon>Bacillales</taxon>
        <taxon>Paenibacillaceae</taxon>
        <taxon>Cohnella</taxon>
    </lineage>
</organism>
<name>A0A841TTF8_9BACL</name>
<dbReference type="GO" id="GO:0004497">
    <property type="term" value="F:monooxygenase activity"/>
    <property type="evidence" value="ECO:0007669"/>
    <property type="project" value="UniProtKB-ARBA"/>
</dbReference>
<keyword evidence="7" id="KW-0223">Dioxygenase</keyword>
<dbReference type="Proteomes" id="UP000553776">
    <property type="component" value="Unassembled WGS sequence"/>
</dbReference>
<dbReference type="InterPro" id="IPR017941">
    <property type="entry name" value="Rieske_2Fe-2S"/>
</dbReference>
<dbReference type="PROSITE" id="PS51296">
    <property type="entry name" value="RIESKE"/>
    <property type="match status" value="1"/>
</dbReference>
<evidence type="ECO:0000256" key="1">
    <source>
        <dbReference type="ARBA" id="ARBA00022714"/>
    </source>
</evidence>